<sequence>MDTYKIILEAHSGIAYVALFTVGVAAINALIGLSAKNEFKPKDRRIALFGLIAAHIQFVIGLILYFVSPKGFSLFGQAGMKEIMGNSELRQMAVEHPIINILAIVFITIGWSTHKRAEGSNAKFKKIAIFFTLGLLLLLSRIPWNVWFS</sequence>
<feature type="transmembrane region" description="Helical" evidence="1">
    <location>
        <begin position="97"/>
        <end position="114"/>
    </location>
</feature>
<evidence type="ECO:0008006" key="4">
    <source>
        <dbReference type="Google" id="ProtNLM"/>
    </source>
</evidence>
<dbReference type="Proteomes" id="UP000277579">
    <property type="component" value="Unassembled WGS sequence"/>
</dbReference>
<protein>
    <recommendedName>
        <fullName evidence="4">50S ribosomal protein L27</fullName>
    </recommendedName>
</protein>
<dbReference type="RefSeq" id="WP_121375564.1">
    <property type="nucleotide sequence ID" value="NZ_RBLC01000001.1"/>
</dbReference>
<feature type="transmembrane region" description="Helical" evidence="1">
    <location>
        <begin position="46"/>
        <end position="67"/>
    </location>
</feature>
<keyword evidence="3" id="KW-1185">Reference proteome</keyword>
<evidence type="ECO:0000313" key="2">
    <source>
        <dbReference type="EMBL" id="RKS26223.1"/>
    </source>
</evidence>
<dbReference type="AlphaFoldDB" id="A0A495MN39"/>
<dbReference type="OrthoDB" id="329514at2"/>
<name>A0A495MN39_9FLAO</name>
<keyword evidence="1" id="KW-1133">Transmembrane helix</keyword>
<gene>
    <name evidence="2" type="ORF">CLV94_1280</name>
</gene>
<organism evidence="2 3">
    <name type="scientific">Flavobacterium endophyticum</name>
    <dbReference type="NCBI Taxonomy" id="1540163"/>
    <lineage>
        <taxon>Bacteria</taxon>
        <taxon>Pseudomonadati</taxon>
        <taxon>Bacteroidota</taxon>
        <taxon>Flavobacteriia</taxon>
        <taxon>Flavobacteriales</taxon>
        <taxon>Flavobacteriaceae</taxon>
        <taxon>Flavobacterium</taxon>
    </lineage>
</organism>
<feature type="transmembrane region" description="Helical" evidence="1">
    <location>
        <begin position="14"/>
        <end position="34"/>
    </location>
</feature>
<accession>A0A495MN39</accession>
<keyword evidence="1" id="KW-0472">Membrane</keyword>
<comment type="caution">
    <text evidence="2">The sequence shown here is derived from an EMBL/GenBank/DDBJ whole genome shotgun (WGS) entry which is preliminary data.</text>
</comment>
<evidence type="ECO:0000313" key="3">
    <source>
        <dbReference type="Proteomes" id="UP000277579"/>
    </source>
</evidence>
<keyword evidence="1" id="KW-0812">Transmembrane</keyword>
<proteinExistence type="predicted"/>
<evidence type="ECO:0000256" key="1">
    <source>
        <dbReference type="SAM" id="Phobius"/>
    </source>
</evidence>
<dbReference type="EMBL" id="RBLC01000001">
    <property type="protein sequence ID" value="RKS26223.1"/>
    <property type="molecule type" value="Genomic_DNA"/>
</dbReference>
<feature type="transmembrane region" description="Helical" evidence="1">
    <location>
        <begin position="126"/>
        <end position="144"/>
    </location>
</feature>
<reference evidence="2 3" key="1">
    <citation type="submission" date="2018-10" db="EMBL/GenBank/DDBJ databases">
        <title>Genomic Encyclopedia of Archaeal and Bacterial Type Strains, Phase II (KMG-II): from individual species to whole genera.</title>
        <authorList>
            <person name="Goeker M."/>
        </authorList>
    </citation>
    <scope>NUCLEOTIDE SEQUENCE [LARGE SCALE GENOMIC DNA]</scope>
    <source>
        <strain evidence="2 3">DSM 29537</strain>
    </source>
</reference>